<dbReference type="GeneID" id="59331342"/>
<evidence type="ECO:0000313" key="4">
    <source>
        <dbReference type="Proteomes" id="UP000593566"/>
    </source>
</evidence>
<keyword evidence="4" id="KW-1185">Reference proteome</keyword>
<evidence type="ECO:0000313" key="3">
    <source>
        <dbReference type="EMBL" id="KAF6220497.1"/>
    </source>
</evidence>
<feature type="coiled-coil region" evidence="1">
    <location>
        <begin position="39"/>
        <end position="66"/>
    </location>
</feature>
<name>A0A8H6CBQ1_9LECA</name>
<keyword evidence="1" id="KW-0175">Coiled coil</keyword>
<evidence type="ECO:0000256" key="2">
    <source>
        <dbReference type="SAM" id="MobiDB-lite"/>
    </source>
</evidence>
<proteinExistence type="predicted"/>
<protein>
    <submittedName>
        <fullName evidence="3">Uncharacterized protein</fullName>
    </submittedName>
</protein>
<dbReference type="Proteomes" id="UP000593566">
    <property type="component" value="Unassembled WGS sequence"/>
</dbReference>
<sequence>MARAYQEAHIMDTLTASVKDLQTKTAELAKAKGYHEERIKNLTTANAELQKKYDALEVRMKANEHNTTARILNTHLSLSSLPNKNNIPLTPLHDLSTNRPLRNFPKHEKDIKTMGSTDVIQALQALDVPSLGLTPGEKKAKLRGEVGLAKEDAGGGSKEVDNNDEKRKTPSPADKARTNTENAKKAAEVRRKVLEAKQKKAEAEAEKGGGEGGKK</sequence>
<gene>
    <name evidence="3" type="ORF">HO133_002930</name>
</gene>
<organism evidence="3 4">
    <name type="scientific">Letharia lupina</name>
    <dbReference type="NCBI Taxonomy" id="560253"/>
    <lineage>
        <taxon>Eukaryota</taxon>
        <taxon>Fungi</taxon>
        <taxon>Dikarya</taxon>
        <taxon>Ascomycota</taxon>
        <taxon>Pezizomycotina</taxon>
        <taxon>Lecanoromycetes</taxon>
        <taxon>OSLEUM clade</taxon>
        <taxon>Lecanoromycetidae</taxon>
        <taxon>Lecanorales</taxon>
        <taxon>Lecanorineae</taxon>
        <taxon>Parmeliaceae</taxon>
        <taxon>Letharia</taxon>
    </lineage>
</organism>
<accession>A0A8H6CBQ1</accession>
<dbReference type="RefSeq" id="XP_037149932.1">
    <property type="nucleotide sequence ID" value="XM_037293854.1"/>
</dbReference>
<comment type="caution">
    <text evidence="3">The sequence shown here is derived from an EMBL/GenBank/DDBJ whole genome shotgun (WGS) entry which is preliminary data.</text>
</comment>
<reference evidence="3 4" key="1">
    <citation type="journal article" date="2020" name="Genomics">
        <title>Complete, high-quality genomes from long-read metagenomic sequencing of two wolf lichen thalli reveals enigmatic genome architecture.</title>
        <authorList>
            <person name="McKenzie S.K."/>
            <person name="Walston R.F."/>
            <person name="Allen J.L."/>
        </authorList>
    </citation>
    <scope>NUCLEOTIDE SEQUENCE [LARGE SCALE GENOMIC DNA]</scope>
    <source>
        <strain evidence="3">WasteWater1</strain>
    </source>
</reference>
<dbReference type="EMBL" id="JACCJB010000016">
    <property type="protein sequence ID" value="KAF6220497.1"/>
    <property type="molecule type" value="Genomic_DNA"/>
</dbReference>
<evidence type="ECO:0000256" key="1">
    <source>
        <dbReference type="SAM" id="Coils"/>
    </source>
</evidence>
<feature type="region of interest" description="Disordered" evidence="2">
    <location>
        <begin position="142"/>
        <end position="215"/>
    </location>
</feature>
<dbReference type="AlphaFoldDB" id="A0A8H6CBQ1"/>